<accession>A0ABS4DKZ3</accession>
<organism evidence="1 2">
    <name type="scientific">Frateuria flava</name>
    <dbReference type="NCBI Taxonomy" id="2821489"/>
    <lineage>
        <taxon>Bacteria</taxon>
        <taxon>Pseudomonadati</taxon>
        <taxon>Pseudomonadota</taxon>
        <taxon>Gammaproteobacteria</taxon>
        <taxon>Lysobacterales</taxon>
        <taxon>Rhodanobacteraceae</taxon>
        <taxon>Frateuria</taxon>
    </lineage>
</organism>
<evidence type="ECO:0000313" key="2">
    <source>
        <dbReference type="Proteomes" id="UP000823790"/>
    </source>
</evidence>
<dbReference type="Proteomes" id="UP000823790">
    <property type="component" value="Unassembled WGS sequence"/>
</dbReference>
<proteinExistence type="predicted"/>
<dbReference type="EMBL" id="JAGJRS010000012">
    <property type="protein sequence ID" value="MBP1473700.1"/>
    <property type="molecule type" value="Genomic_DNA"/>
</dbReference>
<dbReference type="RefSeq" id="WP_209616929.1">
    <property type="nucleotide sequence ID" value="NZ_JAGJRS010000012.1"/>
</dbReference>
<protein>
    <recommendedName>
        <fullName evidence="3">Fibronectin type-III domain-containing protein</fullName>
    </recommendedName>
</protein>
<keyword evidence="2" id="KW-1185">Reference proteome</keyword>
<dbReference type="SUPFAM" id="SSF49265">
    <property type="entry name" value="Fibronectin type III"/>
    <property type="match status" value="1"/>
</dbReference>
<evidence type="ECO:0000313" key="1">
    <source>
        <dbReference type="EMBL" id="MBP1473700.1"/>
    </source>
</evidence>
<gene>
    <name evidence="1" type="ORF">J7I44_05275</name>
</gene>
<name>A0ABS4DKZ3_9GAMM</name>
<reference evidence="1 2" key="1">
    <citation type="submission" date="2021-04" db="EMBL/GenBank/DDBJ databases">
        <authorList>
            <person name="Huq M.A."/>
        </authorList>
    </citation>
    <scope>NUCLEOTIDE SEQUENCE [LARGE SCALE GENOMIC DNA]</scope>
    <source>
        <strain evidence="1 2">MAH-13</strain>
    </source>
</reference>
<comment type="caution">
    <text evidence="1">The sequence shown here is derived from an EMBL/GenBank/DDBJ whole genome shotgun (WGS) entry which is preliminary data.</text>
</comment>
<sequence length="253" mass="26102">MAIAIPPPAPTGVYANDLRVNPKLETLTVVWQASAGATYYEVKDADTGSVVGSTTGTSKEVESVYDGPLSMHSYAVRACNPYACSGWVSAVQRDVYNPPSTAPSLSAPSTNGTGGYTVSWGTVFQAASYTLQESVNGGAWSTVYSGGGTSRAFSGKAIASYRYRVMASNSGGHGPWSATVTVTVAIVTNVTGVTAQVRWVSTGFSAIASAPSLKAAPAGSTDVSPSMMPPPPEPTYAWFLTASWERGDGCDAV</sequence>
<evidence type="ECO:0008006" key="3">
    <source>
        <dbReference type="Google" id="ProtNLM"/>
    </source>
</evidence>
<dbReference type="InterPro" id="IPR036116">
    <property type="entry name" value="FN3_sf"/>
</dbReference>
<dbReference type="Gene3D" id="2.60.40.10">
    <property type="entry name" value="Immunoglobulins"/>
    <property type="match status" value="2"/>
</dbReference>
<dbReference type="InterPro" id="IPR013783">
    <property type="entry name" value="Ig-like_fold"/>
</dbReference>